<evidence type="ECO:0000313" key="2">
    <source>
        <dbReference type="Proteomes" id="UP001215280"/>
    </source>
</evidence>
<gene>
    <name evidence="1" type="ORF">DFH07DRAFT_777000</name>
</gene>
<accession>A0AAD7N424</accession>
<evidence type="ECO:0000313" key="1">
    <source>
        <dbReference type="EMBL" id="KAJ7744805.1"/>
    </source>
</evidence>
<reference evidence="1" key="1">
    <citation type="submission" date="2023-03" db="EMBL/GenBank/DDBJ databases">
        <title>Massive genome expansion in bonnet fungi (Mycena s.s.) driven by repeated elements and novel gene families across ecological guilds.</title>
        <authorList>
            <consortium name="Lawrence Berkeley National Laboratory"/>
            <person name="Harder C.B."/>
            <person name="Miyauchi S."/>
            <person name="Viragh M."/>
            <person name="Kuo A."/>
            <person name="Thoen E."/>
            <person name="Andreopoulos B."/>
            <person name="Lu D."/>
            <person name="Skrede I."/>
            <person name="Drula E."/>
            <person name="Henrissat B."/>
            <person name="Morin E."/>
            <person name="Kohler A."/>
            <person name="Barry K."/>
            <person name="LaButti K."/>
            <person name="Morin E."/>
            <person name="Salamov A."/>
            <person name="Lipzen A."/>
            <person name="Mereny Z."/>
            <person name="Hegedus B."/>
            <person name="Baldrian P."/>
            <person name="Stursova M."/>
            <person name="Weitz H."/>
            <person name="Taylor A."/>
            <person name="Grigoriev I.V."/>
            <person name="Nagy L.G."/>
            <person name="Martin F."/>
            <person name="Kauserud H."/>
        </authorList>
    </citation>
    <scope>NUCLEOTIDE SEQUENCE</scope>
    <source>
        <strain evidence="1">CBHHK188m</strain>
    </source>
</reference>
<dbReference type="EMBL" id="JARJLG010000106">
    <property type="protein sequence ID" value="KAJ7744805.1"/>
    <property type="molecule type" value="Genomic_DNA"/>
</dbReference>
<comment type="caution">
    <text evidence="1">The sequence shown here is derived from an EMBL/GenBank/DDBJ whole genome shotgun (WGS) entry which is preliminary data.</text>
</comment>
<dbReference type="Proteomes" id="UP001215280">
    <property type="component" value="Unassembled WGS sequence"/>
</dbReference>
<keyword evidence="2" id="KW-1185">Reference proteome</keyword>
<organism evidence="1 2">
    <name type="scientific">Mycena maculata</name>
    <dbReference type="NCBI Taxonomy" id="230809"/>
    <lineage>
        <taxon>Eukaryota</taxon>
        <taxon>Fungi</taxon>
        <taxon>Dikarya</taxon>
        <taxon>Basidiomycota</taxon>
        <taxon>Agaricomycotina</taxon>
        <taxon>Agaricomycetes</taxon>
        <taxon>Agaricomycetidae</taxon>
        <taxon>Agaricales</taxon>
        <taxon>Marasmiineae</taxon>
        <taxon>Mycenaceae</taxon>
        <taxon>Mycena</taxon>
    </lineage>
</organism>
<protein>
    <submittedName>
        <fullName evidence="1">Uncharacterized protein</fullName>
    </submittedName>
</protein>
<dbReference type="AlphaFoldDB" id="A0AAD7N424"/>
<proteinExistence type="predicted"/>
<name>A0AAD7N424_9AGAR</name>
<sequence length="151" mass="16582">MQLLESGPGYPLFAPSEKDVEKTADHLKFDNIYFGYPTRPGLRTRESSAPVVLGKHIVRFNILFGAVDPGAEVTQQDIEDVCRDANILEFIQSLPNGCRFSAQRRAETSPAPIQIFERFPEGIGIGRALMRALGMCCGRPVARGICWGGDA</sequence>